<dbReference type="PANTHER" id="PTHR43085:SF1">
    <property type="entry name" value="PSEUDOURIDINE KINASE-RELATED"/>
    <property type="match status" value="1"/>
</dbReference>
<evidence type="ECO:0000256" key="4">
    <source>
        <dbReference type="ARBA" id="ARBA00022777"/>
    </source>
</evidence>
<dbReference type="Proteomes" id="UP000035932">
    <property type="component" value="Unassembled WGS sequence"/>
</dbReference>
<name>A0A0J6XKC2_9ACTN</name>
<feature type="non-terminal residue" evidence="8">
    <location>
        <position position="256"/>
    </location>
</feature>
<dbReference type="Gene3D" id="3.40.1190.20">
    <property type="match status" value="1"/>
</dbReference>
<evidence type="ECO:0000313" key="8">
    <source>
        <dbReference type="EMBL" id="KMO94702.1"/>
    </source>
</evidence>
<feature type="domain" description="Carbohydrate kinase PfkB" evidence="7">
    <location>
        <begin position="13"/>
        <end position="251"/>
    </location>
</feature>
<keyword evidence="3" id="KW-0547">Nucleotide-binding</keyword>
<dbReference type="InterPro" id="IPR029056">
    <property type="entry name" value="Ribokinase-like"/>
</dbReference>
<dbReference type="PANTHER" id="PTHR43085">
    <property type="entry name" value="HEXOKINASE FAMILY MEMBER"/>
    <property type="match status" value="1"/>
</dbReference>
<dbReference type="CDD" id="cd01167">
    <property type="entry name" value="bac_FRK"/>
    <property type="match status" value="1"/>
</dbReference>
<dbReference type="STRING" id="66430.ACS04_27855"/>
<dbReference type="EMBL" id="LFML01000125">
    <property type="protein sequence ID" value="KMO94702.1"/>
    <property type="molecule type" value="Genomic_DNA"/>
</dbReference>
<dbReference type="GO" id="GO:0005524">
    <property type="term" value="F:ATP binding"/>
    <property type="evidence" value="ECO:0007669"/>
    <property type="project" value="UniProtKB-KW"/>
</dbReference>
<evidence type="ECO:0000256" key="3">
    <source>
        <dbReference type="ARBA" id="ARBA00022741"/>
    </source>
</evidence>
<evidence type="ECO:0000256" key="6">
    <source>
        <dbReference type="RuleBase" id="RU003704"/>
    </source>
</evidence>
<dbReference type="PRINTS" id="PR00990">
    <property type="entry name" value="RIBOKINASE"/>
</dbReference>
<organism evidence="8 9">
    <name type="scientific">Streptomyces roseus</name>
    <dbReference type="NCBI Taxonomy" id="66430"/>
    <lineage>
        <taxon>Bacteria</taxon>
        <taxon>Bacillati</taxon>
        <taxon>Actinomycetota</taxon>
        <taxon>Actinomycetes</taxon>
        <taxon>Kitasatosporales</taxon>
        <taxon>Streptomycetaceae</taxon>
        <taxon>Streptomyces</taxon>
    </lineage>
</organism>
<evidence type="ECO:0000256" key="5">
    <source>
        <dbReference type="ARBA" id="ARBA00022840"/>
    </source>
</evidence>
<protein>
    <recommendedName>
        <fullName evidence="7">Carbohydrate kinase PfkB domain-containing protein</fullName>
    </recommendedName>
</protein>
<keyword evidence="2 6" id="KW-0808">Transferase</keyword>
<dbReference type="PROSITE" id="PS00583">
    <property type="entry name" value="PFKB_KINASES_1"/>
    <property type="match status" value="1"/>
</dbReference>
<dbReference type="GO" id="GO:0008865">
    <property type="term" value="F:fructokinase activity"/>
    <property type="evidence" value="ECO:0007669"/>
    <property type="project" value="UniProtKB-ARBA"/>
</dbReference>
<keyword evidence="5" id="KW-0067">ATP-binding</keyword>
<reference evidence="8 9" key="1">
    <citation type="submission" date="2015-06" db="EMBL/GenBank/DDBJ databases">
        <title>Recapitulation of the evolution of biosynthetic gene clusters reveals hidden chemical diversity on bacterial genomes.</title>
        <authorList>
            <person name="Cruz-Morales P."/>
            <person name="Martinez-Guerrero C."/>
            <person name="Morales-Escalante M.A."/>
            <person name="Yanez-Guerra L.A."/>
            <person name="Kopp J.F."/>
            <person name="Feldmann J."/>
            <person name="Ramos-Aboites H.E."/>
            <person name="Barona-Gomez F."/>
        </authorList>
    </citation>
    <scope>NUCLEOTIDE SEQUENCE [LARGE SCALE GENOMIC DNA]</scope>
    <source>
        <strain evidence="8 9">ATCC 31245</strain>
    </source>
</reference>
<dbReference type="Pfam" id="PF00294">
    <property type="entry name" value="PfkB"/>
    <property type="match status" value="1"/>
</dbReference>
<proteinExistence type="inferred from homology"/>
<comment type="caution">
    <text evidence="8">The sequence shown here is derived from an EMBL/GenBank/DDBJ whole genome shotgun (WGS) entry which is preliminary data.</text>
</comment>
<comment type="similarity">
    <text evidence="1 6">Belongs to the carbohydrate kinase PfkB family.</text>
</comment>
<keyword evidence="4 6" id="KW-0418">Kinase</keyword>
<dbReference type="InterPro" id="IPR002139">
    <property type="entry name" value="Ribo/fructo_kinase"/>
</dbReference>
<evidence type="ECO:0000256" key="2">
    <source>
        <dbReference type="ARBA" id="ARBA00022679"/>
    </source>
</evidence>
<sequence>MDVLTGADGVRRSRPGGSPANVALGLARLGHPVRLATRIGRDGPGRALHAHLREGGVEVTPGSFTDDATSTATARLDAAGGAHYTFDITWDLPPGGLGGLGGPAPAHVHTGSIATALAPGADRVFAAARAARAAATLSYDPNIRPALLTGPDRERPRVERLVALSDVVKASEEDLGWLCPGRSPDETARRWLAGSGAGDGPALVVVTVGGAGARAFWPGGRCEVPAVEVADTVGAGDAFMAGLLSGLLDTGLLARA</sequence>
<gene>
    <name evidence="8" type="ORF">ACS04_27855</name>
</gene>
<dbReference type="InterPro" id="IPR011611">
    <property type="entry name" value="PfkB_dom"/>
</dbReference>
<dbReference type="PATRIC" id="fig|66430.4.peg.1203"/>
<accession>A0A0J6XKC2</accession>
<dbReference type="InterPro" id="IPR050306">
    <property type="entry name" value="PfkB_Carbo_kinase"/>
</dbReference>
<dbReference type="SUPFAM" id="SSF53613">
    <property type="entry name" value="Ribokinase-like"/>
    <property type="match status" value="1"/>
</dbReference>
<evidence type="ECO:0000259" key="7">
    <source>
        <dbReference type="Pfam" id="PF00294"/>
    </source>
</evidence>
<keyword evidence="9" id="KW-1185">Reference proteome</keyword>
<evidence type="ECO:0000313" key="9">
    <source>
        <dbReference type="Proteomes" id="UP000035932"/>
    </source>
</evidence>
<dbReference type="PROSITE" id="PS00584">
    <property type="entry name" value="PFKB_KINASES_2"/>
    <property type="match status" value="1"/>
</dbReference>
<dbReference type="InterPro" id="IPR002173">
    <property type="entry name" value="Carboh/pur_kinase_PfkB_CS"/>
</dbReference>
<evidence type="ECO:0000256" key="1">
    <source>
        <dbReference type="ARBA" id="ARBA00010688"/>
    </source>
</evidence>
<dbReference type="GO" id="GO:0006000">
    <property type="term" value="P:fructose metabolic process"/>
    <property type="evidence" value="ECO:0007669"/>
    <property type="project" value="UniProtKB-ARBA"/>
</dbReference>
<dbReference type="AlphaFoldDB" id="A0A0J6XKC2"/>